<dbReference type="PANTHER" id="PTHR43791">
    <property type="entry name" value="PERMEASE-RELATED"/>
    <property type="match status" value="1"/>
</dbReference>
<evidence type="ECO:0000256" key="7">
    <source>
        <dbReference type="SAM" id="MobiDB-lite"/>
    </source>
</evidence>
<gene>
    <name evidence="10" type="ORF">SAMD00023353_7000270</name>
</gene>
<dbReference type="EMBL" id="DF977515">
    <property type="protein sequence ID" value="GAP88558.2"/>
    <property type="molecule type" value="Genomic_DNA"/>
</dbReference>
<comment type="subcellular location">
    <subcellularLocation>
        <location evidence="1">Membrane</location>
        <topology evidence="1">Multi-pass membrane protein</topology>
    </subcellularLocation>
</comment>
<feature type="transmembrane region" description="Helical" evidence="8">
    <location>
        <begin position="334"/>
        <end position="354"/>
    </location>
</feature>
<feature type="transmembrane region" description="Helical" evidence="8">
    <location>
        <begin position="295"/>
        <end position="322"/>
    </location>
</feature>
<feature type="transmembrane region" description="Helical" evidence="8">
    <location>
        <begin position="161"/>
        <end position="181"/>
    </location>
</feature>
<keyword evidence="4 8" id="KW-1133">Transmembrane helix</keyword>
<dbReference type="Gene3D" id="1.20.1250.20">
    <property type="entry name" value="MFS general substrate transporter like domains"/>
    <property type="match status" value="1"/>
</dbReference>
<dbReference type="Pfam" id="PF07690">
    <property type="entry name" value="MFS_1"/>
    <property type="match status" value="1"/>
</dbReference>
<keyword evidence="5 8" id="KW-0472">Membrane</keyword>
<evidence type="ECO:0000256" key="6">
    <source>
        <dbReference type="ARBA" id="ARBA00037968"/>
    </source>
</evidence>
<dbReference type="InterPro" id="IPR036259">
    <property type="entry name" value="MFS_trans_sf"/>
</dbReference>
<reference evidence="10" key="1">
    <citation type="submission" date="2016-03" db="EMBL/GenBank/DDBJ databases">
        <title>Draft genome sequence of Rosellinia necatrix.</title>
        <authorList>
            <person name="Kanematsu S."/>
        </authorList>
    </citation>
    <scope>NUCLEOTIDE SEQUENCE [LARGE SCALE GENOMIC DNA]</scope>
    <source>
        <strain evidence="10">W97</strain>
    </source>
</reference>
<dbReference type="InterPro" id="IPR011701">
    <property type="entry name" value="MFS"/>
</dbReference>
<keyword evidence="2" id="KW-0813">Transport</keyword>
<evidence type="ECO:0000259" key="9">
    <source>
        <dbReference type="PROSITE" id="PS50850"/>
    </source>
</evidence>
<feature type="transmembrane region" description="Helical" evidence="8">
    <location>
        <begin position="229"/>
        <end position="249"/>
    </location>
</feature>
<dbReference type="Proteomes" id="UP000054516">
    <property type="component" value="Unassembled WGS sequence"/>
</dbReference>
<organism evidence="10">
    <name type="scientific">Rosellinia necatrix</name>
    <name type="common">White root-rot fungus</name>
    <dbReference type="NCBI Taxonomy" id="77044"/>
    <lineage>
        <taxon>Eukaryota</taxon>
        <taxon>Fungi</taxon>
        <taxon>Dikarya</taxon>
        <taxon>Ascomycota</taxon>
        <taxon>Pezizomycotina</taxon>
        <taxon>Sordariomycetes</taxon>
        <taxon>Xylariomycetidae</taxon>
        <taxon>Xylariales</taxon>
        <taxon>Xylariaceae</taxon>
        <taxon>Rosellinia</taxon>
    </lineage>
</organism>
<evidence type="ECO:0000256" key="2">
    <source>
        <dbReference type="ARBA" id="ARBA00022448"/>
    </source>
</evidence>
<dbReference type="OrthoDB" id="6730379at2759"/>
<dbReference type="InterPro" id="IPR020846">
    <property type="entry name" value="MFS_dom"/>
</dbReference>
<feature type="transmembrane region" description="Helical" evidence="8">
    <location>
        <begin position="393"/>
        <end position="412"/>
    </location>
</feature>
<evidence type="ECO:0000256" key="5">
    <source>
        <dbReference type="ARBA" id="ARBA00023136"/>
    </source>
</evidence>
<feature type="domain" description="Major facilitator superfamily (MFS) profile" evidence="9">
    <location>
        <begin position="69"/>
        <end position="482"/>
    </location>
</feature>
<sequence length="515" mass="57386">MDKKDMDDRAASQAESAHCEAGESGLNNPEKDVNEAGRDAELNTFAHQPQVEIDAAMNRKLFWQINRRVLPCMLATYFFQSLDKGTLAFASVQGLIDDAHLVGSQYSWLGSILYIGVLVGEYPTNLLLQKLPIAKYLSANVFLWGAVVTTSAAAHNFAGLIVVRLLLGIFEAAVQPAFVLMTNMWYTREEQTILISLWYCMTGVQQMIGGLIAFGVAHYKDGFIKSWQLLFLVLGLATVVWAVFMACWLPDSPMTASCFTEEQRSLMIERVRANETGIQNRKFKRYQAVEAFKDPIVWCFASGSLVSNLVIGGLGVFANLIIASFGFTYLQTQLLNIGSGAVNIILILSSATFSTWSNQTILTMHLWTIPAIIGTAVIYSIPPDSSNRVGLLFAFYATQFMICEVSLAWSLVSRNIAGQTKKTYALAINFVFWATGNFIAPQIFQISDGPRYLNGFTAHFVLYVVYNAILFVTRWLLVRRNKQKVAAAGGEDRAEHSLAFDDLTDRENPNFRYVY</sequence>
<feature type="transmembrane region" description="Helical" evidence="8">
    <location>
        <begin position="361"/>
        <end position="381"/>
    </location>
</feature>
<evidence type="ECO:0000313" key="11">
    <source>
        <dbReference type="Proteomes" id="UP000054516"/>
    </source>
</evidence>
<dbReference type="OMA" id="LWTIPAI"/>
<evidence type="ECO:0000256" key="8">
    <source>
        <dbReference type="SAM" id="Phobius"/>
    </source>
</evidence>
<dbReference type="PANTHER" id="PTHR43791:SF63">
    <property type="entry name" value="HIGH AFFINITY CYSTEINE TRANSPORTER"/>
    <property type="match status" value="1"/>
</dbReference>
<dbReference type="GO" id="GO:0033229">
    <property type="term" value="F:cysteine transmembrane transporter activity"/>
    <property type="evidence" value="ECO:0007669"/>
    <property type="project" value="TreeGrafter"/>
</dbReference>
<evidence type="ECO:0000313" key="10">
    <source>
        <dbReference type="EMBL" id="GAP88558.2"/>
    </source>
</evidence>
<comment type="similarity">
    <text evidence="6">Belongs to the major facilitator superfamily. Allantoate permease family.</text>
</comment>
<evidence type="ECO:0000256" key="3">
    <source>
        <dbReference type="ARBA" id="ARBA00022692"/>
    </source>
</evidence>
<feature type="transmembrane region" description="Helical" evidence="8">
    <location>
        <begin position="136"/>
        <end position="155"/>
    </location>
</feature>
<evidence type="ECO:0000256" key="4">
    <source>
        <dbReference type="ARBA" id="ARBA00022989"/>
    </source>
</evidence>
<dbReference type="PROSITE" id="PS50850">
    <property type="entry name" value="MFS"/>
    <property type="match status" value="1"/>
</dbReference>
<feature type="transmembrane region" description="Helical" evidence="8">
    <location>
        <begin position="424"/>
        <end position="444"/>
    </location>
</feature>
<dbReference type="GO" id="GO:0016020">
    <property type="term" value="C:membrane"/>
    <property type="evidence" value="ECO:0007669"/>
    <property type="project" value="UniProtKB-SubCell"/>
</dbReference>
<feature type="region of interest" description="Disordered" evidence="7">
    <location>
        <begin position="1"/>
        <end position="34"/>
    </location>
</feature>
<protein>
    <submittedName>
        <fullName evidence="10">Putative allantoate permease protein</fullName>
    </submittedName>
</protein>
<accession>A0A1W2TJY8</accession>
<name>A0A1W2TJY8_ROSNE</name>
<dbReference type="SUPFAM" id="SSF103473">
    <property type="entry name" value="MFS general substrate transporter"/>
    <property type="match status" value="1"/>
</dbReference>
<keyword evidence="11" id="KW-1185">Reference proteome</keyword>
<dbReference type="AlphaFoldDB" id="A0A1W2TJY8"/>
<feature type="compositionally biased region" description="Basic and acidic residues" evidence="7">
    <location>
        <begin position="1"/>
        <end position="10"/>
    </location>
</feature>
<dbReference type="FunFam" id="1.20.1250.20:FF:000064">
    <property type="entry name" value="MFS allantoate transporter"/>
    <property type="match status" value="1"/>
</dbReference>
<keyword evidence="3 8" id="KW-0812">Transmembrane</keyword>
<proteinExistence type="inferred from homology"/>
<feature type="transmembrane region" description="Helical" evidence="8">
    <location>
        <begin position="193"/>
        <end position="217"/>
    </location>
</feature>
<feature type="transmembrane region" description="Helical" evidence="8">
    <location>
        <begin position="456"/>
        <end position="477"/>
    </location>
</feature>
<evidence type="ECO:0000256" key="1">
    <source>
        <dbReference type="ARBA" id="ARBA00004141"/>
    </source>
</evidence>